<keyword evidence="6" id="KW-1185">Reference proteome</keyword>
<dbReference type="InterPro" id="IPR007015">
    <property type="entry name" value="DNA_pol_V/MYBBP1A"/>
</dbReference>
<organism evidence="5 6">
    <name type="scientific">Ambrosiozyma monospora</name>
    <name type="common">Yeast</name>
    <name type="synonym">Endomycopsis monosporus</name>
    <dbReference type="NCBI Taxonomy" id="43982"/>
    <lineage>
        <taxon>Eukaryota</taxon>
        <taxon>Fungi</taxon>
        <taxon>Dikarya</taxon>
        <taxon>Ascomycota</taxon>
        <taxon>Saccharomycotina</taxon>
        <taxon>Pichiomycetes</taxon>
        <taxon>Pichiales</taxon>
        <taxon>Pichiaceae</taxon>
        <taxon>Ambrosiozyma</taxon>
    </lineage>
</organism>
<dbReference type="Proteomes" id="UP001165063">
    <property type="component" value="Unassembled WGS sequence"/>
</dbReference>
<feature type="compositionally biased region" description="Acidic residues" evidence="4">
    <location>
        <begin position="888"/>
        <end position="912"/>
    </location>
</feature>
<dbReference type="InterPro" id="IPR016024">
    <property type="entry name" value="ARM-type_fold"/>
</dbReference>
<comment type="caution">
    <text evidence="5">The sequence shown here is derived from an EMBL/GenBank/DDBJ whole genome shotgun (WGS) entry which is preliminary data.</text>
</comment>
<protein>
    <submittedName>
        <fullName evidence="5">Unnamed protein product</fullName>
    </submittedName>
</protein>
<proteinExistence type="inferred from homology"/>
<evidence type="ECO:0000256" key="4">
    <source>
        <dbReference type="SAM" id="MobiDB-lite"/>
    </source>
</evidence>
<dbReference type="Pfam" id="PF04931">
    <property type="entry name" value="DNA_pol_phi"/>
    <property type="match status" value="1"/>
</dbReference>
<dbReference type="AlphaFoldDB" id="A0A9W6YW04"/>
<dbReference type="OrthoDB" id="342531at2759"/>
<feature type="region of interest" description="Disordered" evidence="4">
    <location>
        <begin position="862"/>
        <end position="913"/>
    </location>
</feature>
<dbReference type="GO" id="GO:0000182">
    <property type="term" value="F:rDNA binding"/>
    <property type="evidence" value="ECO:0007669"/>
    <property type="project" value="TreeGrafter"/>
</dbReference>
<dbReference type="PANTHER" id="PTHR13213">
    <property type="entry name" value="MYB-BINDING PROTEIN 1A FAMILY MEMBER"/>
    <property type="match status" value="1"/>
</dbReference>
<evidence type="ECO:0000256" key="2">
    <source>
        <dbReference type="ARBA" id="ARBA00006809"/>
    </source>
</evidence>
<dbReference type="GO" id="GO:0006355">
    <property type="term" value="P:regulation of DNA-templated transcription"/>
    <property type="evidence" value="ECO:0007669"/>
    <property type="project" value="InterPro"/>
</dbReference>
<accession>A0A9W6YW04</accession>
<evidence type="ECO:0000313" key="5">
    <source>
        <dbReference type="EMBL" id="GMG24193.1"/>
    </source>
</evidence>
<dbReference type="SUPFAM" id="SSF48371">
    <property type="entry name" value="ARM repeat"/>
    <property type="match status" value="1"/>
</dbReference>
<dbReference type="GO" id="GO:0005730">
    <property type="term" value="C:nucleolus"/>
    <property type="evidence" value="ECO:0007669"/>
    <property type="project" value="InterPro"/>
</dbReference>
<evidence type="ECO:0000256" key="3">
    <source>
        <dbReference type="ARBA" id="ARBA00023242"/>
    </source>
</evidence>
<evidence type="ECO:0000313" key="6">
    <source>
        <dbReference type="Proteomes" id="UP001165063"/>
    </source>
</evidence>
<feature type="compositionally biased region" description="Basic and acidic residues" evidence="4">
    <location>
        <begin position="831"/>
        <end position="845"/>
    </location>
</feature>
<feature type="region of interest" description="Disordered" evidence="4">
    <location>
        <begin position="753"/>
        <end position="845"/>
    </location>
</feature>
<keyword evidence="3" id="KW-0539">Nucleus</keyword>
<sequence length="1117" mass="126103">MTGTSILEVSRDHYYRIASDLESERISSAAALIKELTNVDNEKEWNYALDRLIKGLCSSRASARIGFSMCLGEILSILISEKKTYSIPQFLTDLDQKLSSALSNKNNGKNERALIFGELFGLQSLLNSGVVLTEISQDQWRHYQIIVEKLVSLSLKKSWIRETCFATIYKSLVEFSVFEKNPEVVVRVLKLVEDAELSLTTEGLLICLGIPSSQRGTIMQQSGCTHWKNGDPLARGNLGLLVKILKDSEVIAPPSEQQQNNKKNNKKQKGSWTPQLHFIWAPLLSEILNNSQIKLASLSPSRKHKKHKKSHNSTTPELITIEEFWKACIEDQFFNSTASTERKYWGFEIFLNLISHPQLSPDQISSLLSTNFMRTLVNQSSQRDRMLNTLATKSLTALVDSCVSYPNRRIPILKVIVEKVSLSFDKLTKSKTVSGLVLSCQTDDEILEVVDYLIGLENDVDVDGKETQLQEIPKRQIFALDLLLSLIRGKKLVIDNPAIFTKVLEYLALHAFMKYDEDSSVKSKSKKKDEVMLLRFGQRMAEMSLERLYSILSELMSTKVQTGITVGSSVKGKQSQFQSWPLFIYSKIKDNKDSKLVLRVELSEELKTLQSEVDIILETIVKLYGKLSQDETVSNIKDKILNCFEVLFSISLLQLFSGQDESAGILSDLQVAFQDCFASASGDEDDKDEEQKDVELMNTLIDLMLSYMNQKSTLMKKLSGIIWENLMDKIGAAELERLFEILLTKENKEGQDKLFNGVGLDEEIVEGEEGDEEEQEDDEDEDEEMFDATQGLDDDDDDDDDIKDSQDVDSDSEALNGTEYYTSDEEESTDEKEKEKKKKIEEVERNTSLALATALKVEEPELKITTHHDGKSKDANINNNENDSKSDSDDDSDDNEDGDDSSEEESDVESMSDEQMMAIDSTLAQIFQQRRDAIDTLSTSAKSGNQRKQDVQDAREVMIFFKTRVLDLLETFNKRRENDVLNLSILDCLLDLMDLTLDKSLGEKTHKLIKKICKGSGSSSNEGLVMDDVDMGLSLLQSTIDRAANKAKFQAYSQACNQVCIFVVKCTVKQFGEGCVDAVLQVYFDSLKSWAKDKKNKIVSGLYFDLINWLNSKRGNL</sequence>
<gene>
    <name evidence="5" type="ORF">Amon01_000290500</name>
</gene>
<feature type="compositionally biased region" description="Basic and acidic residues" evidence="4">
    <location>
        <begin position="862"/>
        <end position="874"/>
    </location>
</feature>
<evidence type="ECO:0000256" key="1">
    <source>
        <dbReference type="ARBA" id="ARBA00004123"/>
    </source>
</evidence>
<feature type="compositionally biased region" description="Acidic residues" evidence="4">
    <location>
        <begin position="760"/>
        <end position="812"/>
    </location>
</feature>
<reference evidence="5" key="1">
    <citation type="submission" date="2023-04" db="EMBL/GenBank/DDBJ databases">
        <title>Ambrosiozyma monospora NBRC 1965.</title>
        <authorList>
            <person name="Ichikawa N."/>
            <person name="Sato H."/>
            <person name="Tonouchi N."/>
        </authorList>
    </citation>
    <scope>NUCLEOTIDE SEQUENCE</scope>
    <source>
        <strain evidence="5">NBRC 1965</strain>
    </source>
</reference>
<dbReference type="PANTHER" id="PTHR13213:SF2">
    <property type="entry name" value="MYB-BINDING PROTEIN 1A"/>
    <property type="match status" value="1"/>
</dbReference>
<comment type="subcellular location">
    <subcellularLocation>
        <location evidence="1">Nucleus</location>
    </subcellularLocation>
</comment>
<dbReference type="EMBL" id="BSXU01001133">
    <property type="protein sequence ID" value="GMG24193.1"/>
    <property type="molecule type" value="Genomic_DNA"/>
</dbReference>
<comment type="similarity">
    <text evidence="2">Belongs to the MYBBP1A family.</text>
</comment>
<name>A0A9W6YW04_AMBMO</name>